<evidence type="ECO:0000256" key="2">
    <source>
        <dbReference type="ARBA" id="ARBA00022801"/>
    </source>
</evidence>
<organism evidence="4 5">
    <name type="scientific">Stigmatella aurantiaca</name>
    <dbReference type="NCBI Taxonomy" id="41"/>
    <lineage>
        <taxon>Bacteria</taxon>
        <taxon>Pseudomonadati</taxon>
        <taxon>Myxococcota</taxon>
        <taxon>Myxococcia</taxon>
        <taxon>Myxococcales</taxon>
        <taxon>Cystobacterineae</taxon>
        <taxon>Archangiaceae</taxon>
        <taxon>Stigmatella</taxon>
    </lineage>
</organism>
<evidence type="ECO:0000256" key="3">
    <source>
        <dbReference type="SAM" id="SignalP"/>
    </source>
</evidence>
<dbReference type="AlphaFoldDB" id="A0A1H7VLU1"/>
<keyword evidence="1" id="KW-0479">Metal-binding</keyword>
<dbReference type="GO" id="GO:0046872">
    <property type="term" value="F:metal ion binding"/>
    <property type="evidence" value="ECO:0007669"/>
    <property type="project" value="UniProtKB-KW"/>
</dbReference>
<dbReference type="EMBL" id="FOAP01000011">
    <property type="protein sequence ID" value="SEM09767.1"/>
    <property type="molecule type" value="Genomic_DNA"/>
</dbReference>
<dbReference type="OrthoDB" id="9792687at2"/>
<dbReference type="Proteomes" id="UP000182719">
    <property type="component" value="Unassembled WGS sequence"/>
</dbReference>
<evidence type="ECO:0008006" key="6">
    <source>
        <dbReference type="Google" id="ProtNLM"/>
    </source>
</evidence>
<keyword evidence="3" id="KW-0732">Signal</keyword>
<name>A0A1H7VLU1_STIAU</name>
<proteinExistence type="predicted"/>
<accession>A0A1H7VLU1</accession>
<evidence type="ECO:0000313" key="5">
    <source>
        <dbReference type="Proteomes" id="UP000182719"/>
    </source>
</evidence>
<dbReference type="PANTHER" id="PTHR23422:SF9">
    <property type="entry name" value="ZN-DEPENDENT HYDROLASE"/>
    <property type="match status" value="1"/>
</dbReference>
<dbReference type="PANTHER" id="PTHR23422">
    <property type="entry name" value="DIPEPTIDYL PEPTIDASE III-RELATED"/>
    <property type="match status" value="1"/>
</dbReference>
<keyword evidence="5" id="KW-1185">Reference proteome</keyword>
<sequence length="586" mass="65577">MNRAAAALVLMLSTSPEAAPPSSWTEDHTREILEKTQTIRLDTDLSPLSAGERAALAKLLEVGAIFQDLYEESRHPKALELRKKLDAQKTPLAGQQRTLYRLFQGPIANTLQNERMPFLPTDPVVPGKNVYPWGITKAQVQAVLEKHPGLQASLLAPRTVVRRADAASLRQDLGTLERHPVIAGLHPGLSETLRALAKKPDPALLYAVPYAVAYAPLMVKAHGLLWDAANAVEAEDAEFAGYLRNRARDLLSNDYESGDASWVRGRFRRLNAQIGSYEVYDDELFGAKTFYSLSVLIRDDAATAKLEKGLQGLQALEDSLPYTPHKTVSSDIPVGVYNVVADFAQARSTNTATILPNEPLHARRYGRTILLRSNIMKNPNLFSNGRTVWEAVVAEPFRAHLGPSGGFNRTLWHEVGHYLGVDQDVKGRSVNSDALEENSSALEEMKSDLVSLYIGKQLRERGFYDDTTLRELYASGILRVLQVVRPRRDQPYQTMQLMQLNYFLDQGLLELRPDGLHIHYEKYPEVVGSLLREVLAIQRAGDKPASDRFIERYTRWDEAVHGALAARMRAQQKYRYTLVNYSALGE</sequence>
<evidence type="ECO:0000313" key="4">
    <source>
        <dbReference type="EMBL" id="SEM09767.1"/>
    </source>
</evidence>
<dbReference type="GO" id="GO:0008239">
    <property type="term" value="F:dipeptidyl-peptidase activity"/>
    <property type="evidence" value="ECO:0007669"/>
    <property type="project" value="TreeGrafter"/>
</dbReference>
<evidence type="ECO:0000256" key="1">
    <source>
        <dbReference type="ARBA" id="ARBA00022723"/>
    </source>
</evidence>
<dbReference type="GO" id="GO:0005737">
    <property type="term" value="C:cytoplasm"/>
    <property type="evidence" value="ECO:0007669"/>
    <property type="project" value="TreeGrafter"/>
</dbReference>
<keyword evidence="2" id="KW-0378">Hydrolase</keyword>
<reference evidence="5" key="1">
    <citation type="submission" date="2016-10" db="EMBL/GenBank/DDBJ databases">
        <authorList>
            <person name="Varghese N."/>
            <person name="Submissions S."/>
        </authorList>
    </citation>
    <scope>NUCLEOTIDE SEQUENCE [LARGE SCALE GENOMIC DNA]</scope>
    <source>
        <strain evidence="5">DSM 17044</strain>
    </source>
</reference>
<feature type="chain" id="PRO_5010245741" description="Nudix hydrolase 3" evidence="3">
    <location>
        <begin position="19"/>
        <end position="586"/>
    </location>
</feature>
<dbReference type="InterPro" id="IPR039461">
    <property type="entry name" value="Peptidase_M49"/>
</dbReference>
<feature type="signal peptide" evidence="3">
    <location>
        <begin position="1"/>
        <end position="18"/>
    </location>
</feature>
<gene>
    <name evidence="4" type="ORF">SAMN05444354_111150</name>
</gene>
<protein>
    <recommendedName>
        <fullName evidence="6">Nudix hydrolase 3</fullName>
    </recommendedName>
</protein>